<evidence type="ECO:0000313" key="2">
    <source>
        <dbReference type="Proteomes" id="UP001470230"/>
    </source>
</evidence>
<dbReference type="InterPro" id="IPR011989">
    <property type="entry name" value="ARM-like"/>
</dbReference>
<comment type="caution">
    <text evidence="1">The sequence shown here is derived from an EMBL/GenBank/DDBJ whole genome shotgun (WGS) entry which is preliminary data.</text>
</comment>
<dbReference type="Gene3D" id="1.25.10.10">
    <property type="entry name" value="Leucine-rich Repeat Variant"/>
    <property type="match status" value="2"/>
</dbReference>
<organism evidence="1 2">
    <name type="scientific">Tritrichomonas musculus</name>
    <dbReference type="NCBI Taxonomy" id="1915356"/>
    <lineage>
        <taxon>Eukaryota</taxon>
        <taxon>Metamonada</taxon>
        <taxon>Parabasalia</taxon>
        <taxon>Tritrichomonadida</taxon>
        <taxon>Tritrichomonadidae</taxon>
        <taxon>Tritrichomonas</taxon>
    </lineage>
</organism>
<dbReference type="EMBL" id="JAPFFF010000023">
    <property type="protein sequence ID" value="KAK8852749.1"/>
    <property type="molecule type" value="Genomic_DNA"/>
</dbReference>
<protein>
    <recommendedName>
        <fullName evidence="3">Importin N-terminal domain-containing protein</fullName>
    </recommendedName>
</protein>
<dbReference type="InterPro" id="IPR016024">
    <property type="entry name" value="ARM-type_fold"/>
</dbReference>
<evidence type="ECO:0000313" key="1">
    <source>
        <dbReference type="EMBL" id="KAK8852749.1"/>
    </source>
</evidence>
<accession>A0ABR2HUC5</accession>
<gene>
    <name evidence="1" type="ORF">M9Y10_017739</name>
</gene>
<reference evidence="1 2" key="1">
    <citation type="submission" date="2024-04" db="EMBL/GenBank/DDBJ databases">
        <title>Tritrichomonas musculus Genome.</title>
        <authorList>
            <person name="Alves-Ferreira E."/>
            <person name="Grigg M."/>
            <person name="Lorenzi H."/>
            <person name="Galac M."/>
        </authorList>
    </citation>
    <scope>NUCLEOTIDE SEQUENCE [LARGE SCALE GENOMIC DNA]</scope>
    <source>
        <strain evidence="1 2">EAF2021</strain>
    </source>
</reference>
<dbReference type="SUPFAM" id="SSF48371">
    <property type="entry name" value="ARM repeat"/>
    <property type="match status" value="1"/>
</dbReference>
<name>A0ABR2HUC5_9EUKA</name>
<keyword evidence="2" id="KW-1185">Reference proteome</keyword>
<sequence>MEERLIYLFSNLLQNPHDRIESINNELASLYLNVNTLPSLFSLFQLNTSKEIRIMSACAIKTTLKNVFNLLTDSDIMILKQSFISLYQSEQNFDALKIIIEASSIIFPQWPEIFDFIQILIDSKSDKSLQMAMIILSKIPEITYRQSLEKYIEMCNFLITNSLDKQTNCRAALELFSSISHFTPISERLAHSFPDFYLKFLNLYKEYLIINNSDSFQIAIQLEQSIKSIEINNVSDLLTLLIDLSKDERINNQNKVSIFNVLNSILEKGIVPDLFENILQLGIECSSSLFDNYCYIENGASSISFEFLKFFLEIDDFEDIFIRNLQTSSPNLVFASLSAISYVLPYLISDKVNILVSYVLSSCEIKNHSILEIAFSILYNLDFDLLNEEVMPKIIFTTFNNCAQSSNHFELQSIILLLITKLLFNKLIPCEMEDTVFSMLLALFNNEQCLFVRDKIVLCFAGLIECFNKESVRFKWPTFVPLLLECSKSFNPQCVLCQAAAIESISVCIYHYSEYFTELMNSFYSLLLAWIEDTQDRQHIESALYSFQRLILSQNLDDVNILKRIFEIIAKYLNADDLHCLYTGIDDSGITFSDVQLNCLTFIRKFVKYFFKNESMSKEKAFFVGFLPTLTPSLCRHLVSNIDNPEYGMKTILLVCKFLFNIEPEVVSSFSNFFMSIFDTNINLSQTFYTNLFNLDINITYPDDFFINIYLKLLQTLQEGNTQVISLLDIMSSKFTIFPIDQFVQIVKNKSNSLSADDFSGIVSIFCNYLIQNITNQDNTLIINEIMTISFNSLQYCTNFSIKPSPIRLLSLLINFSFEFNDQIMSQFYPYIREIFNNTSNPDLKTKYFNETILESILFILKVVVVLPNINIPYELFFPKLFTFLPPSEYFQNNSEILQYLAKLPCIPNFSKMSIYFDDLFACLIRIISLNENSICEIGIENNSFSAVLKFAFQMLRAQESRIQIIIETTGGDKEKITNVQNRLNEIARNSTFLQLC</sequence>
<proteinExistence type="predicted"/>
<dbReference type="Proteomes" id="UP001470230">
    <property type="component" value="Unassembled WGS sequence"/>
</dbReference>
<evidence type="ECO:0008006" key="3">
    <source>
        <dbReference type="Google" id="ProtNLM"/>
    </source>
</evidence>